<dbReference type="Proteomes" id="UP000005819">
    <property type="component" value="Unassembled WGS sequence"/>
</dbReference>
<dbReference type="AlphaFoldDB" id="B0MVQ5"/>
<keyword evidence="2" id="KW-1185">Reference proteome</keyword>
<dbReference type="InterPro" id="IPR010982">
    <property type="entry name" value="Lambda_DNA-bd_dom_sf"/>
</dbReference>
<accession>B0MVQ5</accession>
<dbReference type="GeneID" id="73804100"/>
<name>B0MVQ5_9BACT</name>
<proteinExistence type="predicted"/>
<dbReference type="EMBL" id="ABFK02000017">
    <property type="protein sequence ID" value="EDS04152.1"/>
    <property type="molecule type" value="Genomic_DNA"/>
</dbReference>
<dbReference type="OrthoDB" id="9791537at2"/>
<protein>
    <submittedName>
        <fullName evidence="1">Uncharacterized protein</fullName>
    </submittedName>
</protein>
<dbReference type="GO" id="GO:0003677">
    <property type="term" value="F:DNA binding"/>
    <property type="evidence" value="ECO:0007669"/>
    <property type="project" value="InterPro"/>
</dbReference>
<organism evidence="1 2">
    <name type="scientific">Alistipes putredinis DSM 17216</name>
    <dbReference type="NCBI Taxonomy" id="445970"/>
    <lineage>
        <taxon>Bacteria</taxon>
        <taxon>Pseudomonadati</taxon>
        <taxon>Bacteroidota</taxon>
        <taxon>Bacteroidia</taxon>
        <taxon>Bacteroidales</taxon>
        <taxon>Rikenellaceae</taxon>
        <taxon>Alistipes</taxon>
    </lineage>
</organism>
<dbReference type="RefSeq" id="WP_004330028.1">
    <property type="nucleotide sequence ID" value="NZ_DS499580.1"/>
</dbReference>
<dbReference type="CDD" id="cd00093">
    <property type="entry name" value="HTH_XRE"/>
    <property type="match status" value="1"/>
</dbReference>
<evidence type="ECO:0000313" key="2">
    <source>
        <dbReference type="Proteomes" id="UP000005819"/>
    </source>
</evidence>
<reference evidence="1" key="1">
    <citation type="submission" date="2007-10" db="EMBL/GenBank/DDBJ databases">
        <authorList>
            <person name="Fulton L."/>
            <person name="Clifton S."/>
            <person name="Fulton B."/>
            <person name="Xu J."/>
            <person name="Minx P."/>
            <person name="Pepin K.H."/>
            <person name="Johnson M."/>
            <person name="Thiruvilangam P."/>
            <person name="Bhonagiri V."/>
            <person name="Nash W.E."/>
            <person name="Mardis E.R."/>
            <person name="Wilson R.K."/>
        </authorList>
    </citation>
    <scope>NUCLEOTIDE SEQUENCE [LARGE SCALE GENOMIC DNA]</scope>
    <source>
        <strain evidence="1">DSM 17216</strain>
    </source>
</reference>
<sequence length="113" mass="13224">MNEDLKHKAINLLKELGYTAYRISQDTGLSQSIIGQWLSGKVEPSEANAKYILLYYSNREPSISSMEDQKFISFFEKRDRQYEIILTQNSEIIRQNGEILQRVLKYIDDNNSK</sequence>
<reference evidence="1" key="2">
    <citation type="submission" date="2013-09" db="EMBL/GenBank/DDBJ databases">
        <title>Draft genome sequence of Alistipes putredinis (DSM 17216).</title>
        <authorList>
            <person name="Sudarsanam P."/>
            <person name="Ley R."/>
            <person name="Guruge J."/>
            <person name="Turnbaugh P.J."/>
            <person name="Mahowald M."/>
            <person name="Liep D."/>
            <person name="Gordon J."/>
        </authorList>
    </citation>
    <scope>NUCLEOTIDE SEQUENCE</scope>
    <source>
        <strain evidence="1">DSM 17216</strain>
    </source>
</reference>
<evidence type="ECO:0000313" key="1">
    <source>
        <dbReference type="EMBL" id="EDS04152.1"/>
    </source>
</evidence>
<dbReference type="HOGENOM" id="CLU_2128188_0_0_10"/>
<comment type="caution">
    <text evidence="1">The sequence shown here is derived from an EMBL/GenBank/DDBJ whole genome shotgun (WGS) entry which is preliminary data.</text>
</comment>
<gene>
    <name evidence="1" type="ORF">ALIPUT_01216</name>
</gene>
<dbReference type="InterPro" id="IPR001387">
    <property type="entry name" value="Cro/C1-type_HTH"/>
</dbReference>
<dbReference type="SUPFAM" id="SSF47413">
    <property type="entry name" value="lambda repressor-like DNA-binding domains"/>
    <property type="match status" value="1"/>
</dbReference>